<evidence type="ECO:0000256" key="2">
    <source>
        <dbReference type="SAM" id="Phobius"/>
    </source>
</evidence>
<accession>A0AAD5UV89</accession>
<dbReference type="Pfam" id="PF20151">
    <property type="entry name" value="DUF6533"/>
    <property type="match status" value="1"/>
</dbReference>
<feature type="transmembrane region" description="Helical" evidence="2">
    <location>
        <begin position="201"/>
        <end position="224"/>
    </location>
</feature>
<evidence type="ECO:0000259" key="3">
    <source>
        <dbReference type="Pfam" id="PF20151"/>
    </source>
</evidence>
<reference evidence="4" key="1">
    <citation type="submission" date="2022-07" db="EMBL/GenBank/DDBJ databases">
        <title>Genome Sequence of Physisporinus lineatus.</title>
        <authorList>
            <person name="Buettner E."/>
        </authorList>
    </citation>
    <scope>NUCLEOTIDE SEQUENCE</scope>
    <source>
        <strain evidence="4">VT162</strain>
    </source>
</reference>
<feature type="transmembrane region" description="Helical" evidence="2">
    <location>
        <begin position="107"/>
        <end position="128"/>
    </location>
</feature>
<keyword evidence="5" id="KW-1185">Reference proteome</keyword>
<dbReference type="InterPro" id="IPR045340">
    <property type="entry name" value="DUF6533"/>
</dbReference>
<sequence>MSSGMASPDLVSAATLKQSESQLLHKLASSTVANYIYAFTIALIFYDMILTFSRELDRVWKRKITVATILYAIVRYGRIIAIAAWAVNFQDWDKIPQPTPDLASIRVDVIVSLVIGIAVAILLALRISAIFQANLLVLMTVLAFQLAPVLITVSILWEVATSLTLIVYVSSLLVSRSNVLKEIPTLSRVAHEPSAVLSNPIPYLGIQVAFAALADIFTLAMTVVKTYDIRAFLKQKGIKCSYMTLLLRDGTFYHLAFILLDIGLSLQAIIDSSSPVYLIILQNLRPILLCRMILNLREVYVVNDKMPDPETSSFTLSASLFIGRHIIGTMGAPLIIGYDNELEDRPFNSKHRLPQNRDSNLSFSSDKKHGVSSFIYPADIKKDLADSDDVEKGSVMSNYESEIEVPVVG</sequence>
<comment type="caution">
    <text evidence="4">The sequence shown here is derived from an EMBL/GenBank/DDBJ whole genome shotgun (WGS) entry which is preliminary data.</text>
</comment>
<evidence type="ECO:0000313" key="5">
    <source>
        <dbReference type="Proteomes" id="UP001212997"/>
    </source>
</evidence>
<gene>
    <name evidence="4" type="ORF">NLI96_g9560</name>
</gene>
<keyword evidence="2" id="KW-0812">Transmembrane</keyword>
<feature type="domain" description="DUF6533" evidence="3">
    <location>
        <begin position="39"/>
        <end position="77"/>
    </location>
</feature>
<feature type="transmembrane region" description="Helical" evidence="2">
    <location>
        <begin position="64"/>
        <end position="87"/>
    </location>
</feature>
<keyword evidence="2" id="KW-1133">Transmembrane helix</keyword>
<proteinExistence type="predicted"/>
<evidence type="ECO:0000256" key="1">
    <source>
        <dbReference type="SAM" id="MobiDB-lite"/>
    </source>
</evidence>
<evidence type="ECO:0000313" key="4">
    <source>
        <dbReference type="EMBL" id="KAJ3478728.1"/>
    </source>
</evidence>
<protein>
    <recommendedName>
        <fullName evidence="3">DUF6533 domain-containing protein</fullName>
    </recommendedName>
</protein>
<dbReference type="AlphaFoldDB" id="A0AAD5UV89"/>
<feature type="transmembrane region" description="Helical" evidence="2">
    <location>
        <begin position="32"/>
        <end position="52"/>
    </location>
</feature>
<feature type="transmembrane region" description="Helical" evidence="2">
    <location>
        <begin position="245"/>
        <end position="270"/>
    </location>
</feature>
<feature type="region of interest" description="Disordered" evidence="1">
    <location>
        <begin position="347"/>
        <end position="367"/>
    </location>
</feature>
<dbReference type="Proteomes" id="UP001212997">
    <property type="component" value="Unassembled WGS sequence"/>
</dbReference>
<feature type="transmembrane region" description="Helical" evidence="2">
    <location>
        <begin position="135"/>
        <end position="157"/>
    </location>
</feature>
<dbReference type="EMBL" id="JANAWD010000489">
    <property type="protein sequence ID" value="KAJ3478728.1"/>
    <property type="molecule type" value="Genomic_DNA"/>
</dbReference>
<keyword evidence="2" id="KW-0472">Membrane</keyword>
<name>A0AAD5UV89_9APHY</name>
<organism evidence="4 5">
    <name type="scientific">Meripilus lineatus</name>
    <dbReference type="NCBI Taxonomy" id="2056292"/>
    <lineage>
        <taxon>Eukaryota</taxon>
        <taxon>Fungi</taxon>
        <taxon>Dikarya</taxon>
        <taxon>Basidiomycota</taxon>
        <taxon>Agaricomycotina</taxon>
        <taxon>Agaricomycetes</taxon>
        <taxon>Polyporales</taxon>
        <taxon>Meripilaceae</taxon>
        <taxon>Meripilus</taxon>
    </lineage>
</organism>